<accession>A0AAV7SPI0</accession>
<evidence type="ECO:0000256" key="1">
    <source>
        <dbReference type="SAM" id="MobiDB-lite"/>
    </source>
</evidence>
<dbReference type="Proteomes" id="UP001066276">
    <property type="component" value="Chromosome 4_2"/>
</dbReference>
<evidence type="ECO:0000313" key="2">
    <source>
        <dbReference type="EMBL" id="KAJ1165930.1"/>
    </source>
</evidence>
<feature type="compositionally biased region" description="Basic and acidic residues" evidence="1">
    <location>
        <begin position="82"/>
        <end position="99"/>
    </location>
</feature>
<reference evidence="2" key="1">
    <citation type="journal article" date="2022" name="bioRxiv">
        <title>Sequencing and chromosome-scale assembly of the giantPleurodeles waltlgenome.</title>
        <authorList>
            <person name="Brown T."/>
            <person name="Elewa A."/>
            <person name="Iarovenko S."/>
            <person name="Subramanian E."/>
            <person name="Araus A.J."/>
            <person name="Petzold A."/>
            <person name="Susuki M."/>
            <person name="Suzuki K.-i.T."/>
            <person name="Hayashi T."/>
            <person name="Toyoda A."/>
            <person name="Oliveira C."/>
            <person name="Osipova E."/>
            <person name="Leigh N.D."/>
            <person name="Simon A."/>
            <person name="Yun M.H."/>
        </authorList>
    </citation>
    <scope>NUCLEOTIDE SEQUENCE</scope>
    <source>
        <strain evidence="2">20211129_DDA</strain>
        <tissue evidence="2">Liver</tissue>
    </source>
</reference>
<keyword evidence="3" id="KW-1185">Reference proteome</keyword>
<feature type="region of interest" description="Disordered" evidence="1">
    <location>
        <begin position="82"/>
        <end position="112"/>
    </location>
</feature>
<sequence>MKNKGAWPRWRRERTRFRELRHPGLIKSTVTPVRCLLGAPAHWGVSGDDGRVEEGVRRLTADEQSRRHWAFWPRLARAVRGEERGDDSLAVRPSRRESPGRPGGAIGGAGSDLADRVREWSSAEAWGPRIGTPLAGFAYGPRVAIAGLGAGGGALI</sequence>
<feature type="compositionally biased region" description="Gly residues" evidence="1">
    <location>
        <begin position="101"/>
        <end position="110"/>
    </location>
</feature>
<gene>
    <name evidence="2" type="ORF">NDU88_006347</name>
</gene>
<dbReference type="AlphaFoldDB" id="A0AAV7SPI0"/>
<dbReference type="EMBL" id="JANPWB010000008">
    <property type="protein sequence ID" value="KAJ1165930.1"/>
    <property type="molecule type" value="Genomic_DNA"/>
</dbReference>
<evidence type="ECO:0000313" key="3">
    <source>
        <dbReference type="Proteomes" id="UP001066276"/>
    </source>
</evidence>
<comment type="caution">
    <text evidence="2">The sequence shown here is derived from an EMBL/GenBank/DDBJ whole genome shotgun (WGS) entry which is preliminary data.</text>
</comment>
<proteinExistence type="predicted"/>
<organism evidence="2 3">
    <name type="scientific">Pleurodeles waltl</name>
    <name type="common">Iberian ribbed newt</name>
    <dbReference type="NCBI Taxonomy" id="8319"/>
    <lineage>
        <taxon>Eukaryota</taxon>
        <taxon>Metazoa</taxon>
        <taxon>Chordata</taxon>
        <taxon>Craniata</taxon>
        <taxon>Vertebrata</taxon>
        <taxon>Euteleostomi</taxon>
        <taxon>Amphibia</taxon>
        <taxon>Batrachia</taxon>
        <taxon>Caudata</taxon>
        <taxon>Salamandroidea</taxon>
        <taxon>Salamandridae</taxon>
        <taxon>Pleurodelinae</taxon>
        <taxon>Pleurodeles</taxon>
    </lineage>
</organism>
<protein>
    <submittedName>
        <fullName evidence="2">Uncharacterized protein</fullName>
    </submittedName>
</protein>
<name>A0AAV7SPI0_PLEWA</name>